<sequence>MTTGLVLIVAVLILGGVIATVGDRLGTKVGKARLTLFNLRPRKTATLITILTGGIISASTLGILFAVSDQLRTGVFELERIQDDLKSARDELTQAKTEQNKTEQRLQNARRQQSTAQRRLERINQSLQAAIDKQARTEEQLSTTQSQLQQIQSNFQQAQTLLGSVSQQASALRSEIQQLQTDRQDLVRQRDEVRTQIAQRDQDIAQRDRAIAEREAKLRQLEVQRSSLTQEIDILDRQYQSLEQEYQDLRQGNVAILRNQTLAAGAVRVSDPTAAQQVINQLLQTANLRAAQRLRPDTTDVAEQIIQITNAEATRIIDQIQDGKVYVIRVLSDGNYVVGEPCVLAGEDCVQVNVSAIPNQLVYRQGEVVASTTVDPKTMPEDELKMRINQMITAAQFRARQAGIVPETIQIANRDRLYSFLEQLKKVEQPIEVQAIAAEEAYTAGIRLDLQAVQAGQILFGTQ</sequence>
<accession>A0A951QAQ9</accession>
<gene>
    <name evidence="3" type="ORF">KME15_14245</name>
</gene>
<organism evidence="3 4">
    <name type="scientific">Drouetiella hepatica Uher 2000/2452</name>
    <dbReference type="NCBI Taxonomy" id="904376"/>
    <lineage>
        <taxon>Bacteria</taxon>
        <taxon>Bacillati</taxon>
        <taxon>Cyanobacteriota</taxon>
        <taxon>Cyanophyceae</taxon>
        <taxon>Oculatellales</taxon>
        <taxon>Oculatellaceae</taxon>
        <taxon>Drouetiella</taxon>
    </lineage>
</organism>
<dbReference type="Gene3D" id="1.10.287.1490">
    <property type="match status" value="1"/>
</dbReference>
<dbReference type="AlphaFoldDB" id="A0A951QAQ9"/>
<reference evidence="3" key="1">
    <citation type="submission" date="2021-05" db="EMBL/GenBank/DDBJ databases">
        <authorList>
            <person name="Pietrasiak N."/>
            <person name="Ward R."/>
            <person name="Stajich J.E."/>
            <person name="Kurbessoian T."/>
        </authorList>
    </citation>
    <scope>NUCLEOTIDE SEQUENCE</scope>
    <source>
        <strain evidence="3">UHER 2000/2452</strain>
    </source>
</reference>
<feature type="compositionally biased region" description="Polar residues" evidence="1">
    <location>
        <begin position="105"/>
        <end position="117"/>
    </location>
</feature>
<evidence type="ECO:0000313" key="4">
    <source>
        <dbReference type="Proteomes" id="UP000757435"/>
    </source>
</evidence>
<protein>
    <submittedName>
        <fullName evidence="3">DUF3084 domain-containing protein</fullName>
    </submittedName>
</protein>
<dbReference type="Proteomes" id="UP000757435">
    <property type="component" value="Unassembled WGS sequence"/>
</dbReference>
<dbReference type="InterPro" id="IPR021435">
    <property type="entry name" value="DUF3084"/>
</dbReference>
<evidence type="ECO:0000313" key="3">
    <source>
        <dbReference type="EMBL" id="MBW4659832.1"/>
    </source>
</evidence>
<keyword evidence="2" id="KW-0472">Membrane</keyword>
<reference evidence="3" key="2">
    <citation type="journal article" date="2022" name="Microbiol. Resour. Announc.">
        <title>Metagenome Sequencing to Explore Phylogenomics of Terrestrial Cyanobacteria.</title>
        <authorList>
            <person name="Ward R.D."/>
            <person name="Stajich J.E."/>
            <person name="Johansen J.R."/>
            <person name="Huntemann M."/>
            <person name="Clum A."/>
            <person name="Foster B."/>
            <person name="Foster B."/>
            <person name="Roux S."/>
            <person name="Palaniappan K."/>
            <person name="Varghese N."/>
            <person name="Mukherjee S."/>
            <person name="Reddy T.B.K."/>
            <person name="Daum C."/>
            <person name="Copeland A."/>
            <person name="Chen I.A."/>
            <person name="Ivanova N.N."/>
            <person name="Kyrpides N.C."/>
            <person name="Shapiro N."/>
            <person name="Eloe-Fadrosh E.A."/>
            <person name="Pietrasiak N."/>
        </authorList>
    </citation>
    <scope>NUCLEOTIDE SEQUENCE</scope>
    <source>
        <strain evidence="3">UHER 2000/2452</strain>
    </source>
</reference>
<proteinExistence type="predicted"/>
<keyword evidence="2" id="KW-1133">Transmembrane helix</keyword>
<evidence type="ECO:0000256" key="2">
    <source>
        <dbReference type="SAM" id="Phobius"/>
    </source>
</evidence>
<name>A0A951QAQ9_9CYAN</name>
<evidence type="ECO:0000256" key="1">
    <source>
        <dbReference type="SAM" id="MobiDB-lite"/>
    </source>
</evidence>
<dbReference type="PANTHER" id="PTHR23159">
    <property type="entry name" value="CENTROSOMAL PROTEIN 2"/>
    <property type="match status" value="1"/>
</dbReference>
<comment type="caution">
    <text evidence="3">The sequence shown here is derived from an EMBL/GenBank/DDBJ whole genome shotgun (WGS) entry which is preliminary data.</text>
</comment>
<keyword evidence="2" id="KW-0812">Transmembrane</keyword>
<dbReference type="PANTHER" id="PTHR23159:SF31">
    <property type="entry name" value="CENTROSOME-ASSOCIATED PROTEIN CEP250 ISOFORM X1"/>
    <property type="match status" value="1"/>
</dbReference>
<dbReference type="Pfam" id="PF11283">
    <property type="entry name" value="DUF3084"/>
    <property type="match status" value="1"/>
</dbReference>
<feature type="region of interest" description="Disordered" evidence="1">
    <location>
        <begin position="93"/>
        <end position="117"/>
    </location>
</feature>
<dbReference type="SUPFAM" id="SSF57997">
    <property type="entry name" value="Tropomyosin"/>
    <property type="match status" value="1"/>
</dbReference>
<dbReference type="EMBL" id="JAHHHD010000015">
    <property type="protein sequence ID" value="MBW4659832.1"/>
    <property type="molecule type" value="Genomic_DNA"/>
</dbReference>
<feature type="compositionally biased region" description="Basic and acidic residues" evidence="1">
    <location>
        <begin position="93"/>
        <end position="104"/>
    </location>
</feature>
<feature type="transmembrane region" description="Helical" evidence="2">
    <location>
        <begin position="43"/>
        <end position="67"/>
    </location>
</feature>